<keyword evidence="3 5" id="KW-0863">Zinc-finger</keyword>
<dbReference type="PROSITE" id="PS00028">
    <property type="entry name" value="ZINC_FINGER_C2H2_1"/>
    <property type="match status" value="1"/>
</dbReference>
<keyword evidence="2" id="KW-0677">Repeat</keyword>
<dbReference type="SMART" id="SM00355">
    <property type="entry name" value="ZnF_C2H2"/>
    <property type="match status" value="3"/>
</dbReference>
<accession>A0AAN4Z1B6</accession>
<keyword evidence="1" id="KW-0479">Metal-binding</keyword>
<protein>
    <recommendedName>
        <fullName evidence="6">C2H2-type domain-containing protein</fullName>
    </recommendedName>
</protein>
<dbReference type="InterPro" id="IPR013087">
    <property type="entry name" value="Znf_C2H2_type"/>
</dbReference>
<dbReference type="AlphaFoldDB" id="A0AAN4Z1B6"/>
<dbReference type="GO" id="GO:0000122">
    <property type="term" value="P:negative regulation of transcription by RNA polymerase II"/>
    <property type="evidence" value="ECO:0007669"/>
    <property type="project" value="UniProtKB-ARBA"/>
</dbReference>
<name>A0AAN4Z1B6_9BILA</name>
<evidence type="ECO:0000256" key="4">
    <source>
        <dbReference type="ARBA" id="ARBA00022833"/>
    </source>
</evidence>
<feature type="domain" description="C2H2-type" evidence="6">
    <location>
        <begin position="39"/>
        <end position="66"/>
    </location>
</feature>
<evidence type="ECO:0000313" key="8">
    <source>
        <dbReference type="Proteomes" id="UP001328107"/>
    </source>
</evidence>
<dbReference type="Gene3D" id="3.30.160.60">
    <property type="entry name" value="Classic Zinc Finger"/>
    <property type="match status" value="2"/>
</dbReference>
<dbReference type="SUPFAM" id="SSF57667">
    <property type="entry name" value="beta-beta-alpha zinc fingers"/>
    <property type="match status" value="2"/>
</dbReference>
<evidence type="ECO:0000256" key="3">
    <source>
        <dbReference type="ARBA" id="ARBA00022771"/>
    </source>
</evidence>
<dbReference type="EMBL" id="BTRK01000001">
    <property type="protein sequence ID" value="GMR32011.1"/>
    <property type="molecule type" value="Genomic_DNA"/>
</dbReference>
<evidence type="ECO:0000256" key="2">
    <source>
        <dbReference type="ARBA" id="ARBA00022737"/>
    </source>
</evidence>
<dbReference type="InterPro" id="IPR036236">
    <property type="entry name" value="Znf_C2H2_sf"/>
</dbReference>
<dbReference type="PANTHER" id="PTHR24379">
    <property type="entry name" value="KRAB AND ZINC FINGER DOMAIN-CONTAINING"/>
    <property type="match status" value="1"/>
</dbReference>
<dbReference type="FunFam" id="3.30.160.60:FF:000446">
    <property type="entry name" value="Zinc finger protein"/>
    <property type="match status" value="1"/>
</dbReference>
<dbReference type="GO" id="GO:0000977">
    <property type="term" value="F:RNA polymerase II transcription regulatory region sequence-specific DNA binding"/>
    <property type="evidence" value="ECO:0007669"/>
    <property type="project" value="TreeGrafter"/>
</dbReference>
<feature type="non-terminal residue" evidence="7">
    <location>
        <position position="1"/>
    </location>
</feature>
<sequence length="123" mass="14807">RPFKCEDFKGVHSNAKRTRFRNAANHRNHMKNMHNNRNFECQECGKKLKREKSLRMHEKTHLPDYDPLKKKTKCEECGKLLDREYLKKHMKTHLDDGDARPFKCQVCRKTFRSSTDLKHHTNI</sequence>
<organism evidence="7 8">
    <name type="scientific">Pristionchus mayeri</name>
    <dbReference type="NCBI Taxonomy" id="1317129"/>
    <lineage>
        <taxon>Eukaryota</taxon>
        <taxon>Metazoa</taxon>
        <taxon>Ecdysozoa</taxon>
        <taxon>Nematoda</taxon>
        <taxon>Chromadorea</taxon>
        <taxon>Rhabditida</taxon>
        <taxon>Rhabditina</taxon>
        <taxon>Diplogasteromorpha</taxon>
        <taxon>Diplogasteroidea</taxon>
        <taxon>Neodiplogasteridae</taxon>
        <taxon>Pristionchus</taxon>
    </lineage>
</organism>
<dbReference type="GO" id="GO:0008270">
    <property type="term" value="F:zinc ion binding"/>
    <property type="evidence" value="ECO:0007669"/>
    <property type="project" value="UniProtKB-KW"/>
</dbReference>
<reference evidence="8" key="1">
    <citation type="submission" date="2022-10" db="EMBL/GenBank/DDBJ databases">
        <title>Genome assembly of Pristionchus species.</title>
        <authorList>
            <person name="Yoshida K."/>
            <person name="Sommer R.J."/>
        </authorList>
    </citation>
    <scope>NUCLEOTIDE SEQUENCE [LARGE SCALE GENOMIC DNA]</scope>
    <source>
        <strain evidence="8">RS5460</strain>
    </source>
</reference>
<evidence type="ECO:0000256" key="1">
    <source>
        <dbReference type="ARBA" id="ARBA00022723"/>
    </source>
</evidence>
<evidence type="ECO:0000259" key="6">
    <source>
        <dbReference type="PROSITE" id="PS50157"/>
    </source>
</evidence>
<dbReference type="GO" id="GO:0000981">
    <property type="term" value="F:DNA-binding transcription factor activity, RNA polymerase II-specific"/>
    <property type="evidence" value="ECO:0007669"/>
    <property type="project" value="TreeGrafter"/>
</dbReference>
<evidence type="ECO:0000313" key="7">
    <source>
        <dbReference type="EMBL" id="GMR32011.1"/>
    </source>
</evidence>
<evidence type="ECO:0000256" key="5">
    <source>
        <dbReference type="PROSITE-ProRule" id="PRU00042"/>
    </source>
</evidence>
<dbReference type="PANTHER" id="PTHR24379:SF127">
    <property type="entry name" value="BLOODY FINGERS-RELATED"/>
    <property type="match status" value="1"/>
</dbReference>
<dbReference type="Proteomes" id="UP001328107">
    <property type="component" value="Unassembled WGS sequence"/>
</dbReference>
<keyword evidence="8" id="KW-1185">Reference proteome</keyword>
<comment type="caution">
    <text evidence="7">The sequence shown here is derived from an EMBL/GenBank/DDBJ whole genome shotgun (WGS) entry which is preliminary data.</text>
</comment>
<gene>
    <name evidence="7" type="ORF">PMAYCL1PPCAC_02206</name>
</gene>
<dbReference type="Pfam" id="PF00096">
    <property type="entry name" value="zf-C2H2"/>
    <property type="match status" value="2"/>
</dbReference>
<dbReference type="PROSITE" id="PS50157">
    <property type="entry name" value="ZINC_FINGER_C2H2_2"/>
    <property type="match status" value="2"/>
</dbReference>
<proteinExistence type="predicted"/>
<feature type="domain" description="C2H2-type" evidence="6">
    <location>
        <begin position="102"/>
        <end position="123"/>
    </location>
</feature>
<dbReference type="Pfam" id="PF13912">
    <property type="entry name" value="zf-C2H2_6"/>
    <property type="match status" value="1"/>
</dbReference>
<feature type="non-terminal residue" evidence="7">
    <location>
        <position position="123"/>
    </location>
</feature>
<dbReference type="GO" id="GO:0005634">
    <property type="term" value="C:nucleus"/>
    <property type="evidence" value="ECO:0007669"/>
    <property type="project" value="TreeGrafter"/>
</dbReference>
<keyword evidence="4" id="KW-0862">Zinc</keyword>